<dbReference type="InterPro" id="IPR010982">
    <property type="entry name" value="Lambda_DNA-bd_dom_sf"/>
</dbReference>
<comment type="caution">
    <text evidence="3">The sequence shown here is derived from an EMBL/GenBank/DDBJ whole genome shotgun (WGS) entry which is preliminary data.</text>
</comment>
<dbReference type="Proteomes" id="UP000005512">
    <property type="component" value="Unassembled WGS sequence"/>
</dbReference>
<dbReference type="AlphaFoldDB" id="D1P3M5"/>
<dbReference type="HOGENOM" id="CLU_066192_40_1_6"/>
<protein>
    <submittedName>
        <fullName evidence="3">DNA-binding helix-turn-helix protein</fullName>
    </submittedName>
</protein>
<dbReference type="GO" id="GO:0003677">
    <property type="term" value="F:DNA binding"/>
    <property type="evidence" value="ECO:0007669"/>
    <property type="project" value="UniProtKB-KW"/>
</dbReference>
<name>D1P3M5_9GAMM</name>
<feature type="domain" description="HTH cro/C1-type" evidence="2">
    <location>
        <begin position="16"/>
        <end position="70"/>
    </location>
</feature>
<keyword evidence="4" id="KW-1185">Reference proteome</keyword>
<dbReference type="SUPFAM" id="SSF47413">
    <property type="entry name" value="lambda repressor-like DNA-binding domains"/>
    <property type="match status" value="1"/>
</dbReference>
<dbReference type="PANTHER" id="PTHR46558:SF4">
    <property type="entry name" value="DNA-BIDING PHAGE PROTEIN"/>
    <property type="match status" value="1"/>
</dbReference>
<dbReference type="Pfam" id="PF01381">
    <property type="entry name" value="HTH_3"/>
    <property type="match status" value="1"/>
</dbReference>
<dbReference type="PROSITE" id="PS50943">
    <property type="entry name" value="HTH_CROC1"/>
    <property type="match status" value="1"/>
</dbReference>
<dbReference type="STRING" id="500637.PROVRUST_06896"/>
<gene>
    <name evidence="3" type="ORF">PROVRUST_06896</name>
</gene>
<evidence type="ECO:0000256" key="1">
    <source>
        <dbReference type="ARBA" id="ARBA00023125"/>
    </source>
</evidence>
<evidence type="ECO:0000313" key="4">
    <source>
        <dbReference type="Proteomes" id="UP000005512"/>
    </source>
</evidence>
<evidence type="ECO:0000313" key="3">
    <source>
        <dbReference type="EMBL" id="EFB72141.1"/>
    </source>
</evidence>
<dbReference type="eggNOG" id="COG1395">
    <property type="taxonomic scope" value="Bacteria"/>
</dbReference>
<proteinExistence type="predicted"/>
<accession>D1P3M5</accession>
<dbReference type="CDD" id="cd00093">
    <property type="entry name" value="HTH_XRE"/>
    <property type="match status" value="1"/>
</dbReference>
<evidence type="ECO:0000259" key="2">
    <source>
        <dbReference type="PROSITE" id="PS50943"/>
    </source>
</evidence>
<dbReference type="Gene3D" id="1.10.260.40">
    <property type="entry name" value="lambda repressor-like DNA-binding domains"/>
    <property type="match status" value="1"/>
</dbReference>
<organism evidence="3 4">
    <name type="scientific">Providencia rustigianii DSM 4541</name>
    <dbReference type="NCBI Taxonomy" id="500637"/>
    <lineage>
        <taxon>Bacteria</taxon>
        <taxon>Pseudomonadati</taxon>
        <taxon>Pseudomonadota</taxon>
        <taxon>Gammaproteobacteria</taxon>
        <taxon>Enterobacterales</taxon>
        <taxon>Morganellaceae</taxon>
        <taxon>Providencia</taxon>
    </lineage>
</organism>
<dbReference type="SMART" id="SM00530">
    <property type="entry name" value="HTH_XRE"/>
    <property type="match status" value="1"/>
</dbReference>
<dbReference type="PANTHER" id="PTHR46558">
    <property type="entry name" value="TRACRIPTIONAL REGULATORY PROTEIN-RELATED-RELATED"/>
    <property type="match status" value="1"/>
</dbReference>
<sequence length="107" mass="12514">MLMGYNSISFYTGKFLRKARKEKNMTGKQLAKLMHVSQQQISRYETGRTSLTLEQLSQLLFFLDKSWGELIQVIETEIEIEKKSINKDELINNYSLSKYLIDSLAKK</sequence>
<dbReference type="InterPro" id="IPR001387">
    <property type="entry name" value="Cro/C1-type_HTH"/>
</dbReference>
<keyword evidence="1 3" id="KW-0238">DNA-binding</keyword>
<dbReference type="EMBL" id="ABXV02000027">
    <property type="protein sequence ID" value="EFB72141.1"/>
    <property type="molecule type" value="Genomic_DNA"/>
</dbReference>
<reference evidence="3" key="1">
    <citation type="submission" date="2009-12" db="EMBL/GenBank/DDBJ databases">
        <authorList>
            <person name="Weinstock G."/>
            <person name="Sodergren E."/>
            <person name="Clifton S."/>
            <person name="Fulton L."/>
            <person name="Fulton B."/>
            <person name="Courtney L."/>
            <person name="Fronick C."/>
            <person name="Harrison M."/>
            <person name="Strong C."/>
            <person name="Farmer C."/>
            <person name="Delahaunty K."/>
            <person name="Markovic C."/>
            <person name="Hall O."/>
            <person name="Minx P."/>
            <person name="Tomlinson C."/>
            <person name="Mitreva M."/>
            <person name="Nelson J."/>
            <person name="Hou S."/>
            <person name="Wollam A."/>
            <person name="Pepin K.H."/>
            <person name="Johnson M."/>
            <person name="Bhonagiri V."/>
            <person name="Nash W.E."/>
            <person name="Warren W."/>
            <person name="Chinwalla A."/>
            <person name="Mardis E.R."/>
            <person name="Wilson R.K."/>
        </authorList>
    </citation>
    <scope>NUCLEOTIDE SEQUENCE [LARGE SCALE GENOMIC DNA]</scope>
    <source>
        <strain evidence="3">DSM 4541</strain>
    </source>
</reference>